<dbReference type="AlphaFoldDB" id="A0A3N2RN53"/>
<comment type="caution">
    <text evidence="2">The sequence shown here is derived from an EMBL/GenBank/DDBJ whole genome shotgun (WGS) entry which is preliminary data.</text>
</comment>
<proteinExistence type="predicted"/>
<gene>
    <name evidence="2" type="ORF">D9T17_01975</name>
</gene>
<dbReference type="InterPro" id="IPR036869">
    <property type="entry name" value="J_dom_sf"/>
</dbReference>
<protein>
    <recommendedName>
        <fullName evidence="4">Lipoprotein</fullName>
    </recommendedName>
</protein>
<evidence type="ECO:0000313" key="2">
    <source>
        <dbReference type="EMBL" id="ROU08880.1"/>
    </source>
</evidence>
<organism evidence="2 3">
    <name type="scientific">Lysobacter enzymogenes</name>
    <dbReference type="NCBI Taxonomy" id="69"/>
    <lineage>
        <taxon>Bacteria</taxon>
        <taxon>Pseudomonadati</taxon>
        <taxon>Pseudomonadota</taxon>
        <taxon>Gammaproteobacteria</taxon>
        <taxon>Lysobacterales</taxon>
        <taxon>Lysobacteraceae</taxon>
        <taxon>Lysobacter</taxon>
    </lineage>
</organism>
<accession>A0A3N2RN53</accession>
<dbReference type="EMBL" id="RCTY01000006">
    <property type="protein sequence ID" value="ROU08880.1"/>
    <property type="molecule type" value="Genomic_DNA"/>
</dbReference>
<dbReference type="PROSITE" id="PS51257">
    <property type="entry name" value="PROKAR_LIPOPROTEIN"/>
    <property type="match status" value="1"/>
</dbReference>
<dbReference type="SUPFAM" id="SSF46565">
    <property type="entry name" value="Chaperone J-domain"/>
    <property type="match status" value="1"/>
</dbReference>
<keyword evidence="1" id="KW-0143">Chaperone</keyword>
<evidence type="ECO:0000256" key="1">
    <source>
        <dbReference type="ARBA" id="ARBA00023186"/>
    </source>
</evidence>
<name>A0A3N2RN53_LYSEN</name>
<evidence type="ECO:0008006" key="4">
    <source>
        <dbReference type="Google" id="ProtNLM"/>
    </source>
</evidence>
<sequence length="139" mass="15068">MKSIEVLIAVAGGALACGVAAAAWLRRRRRGGERAAHGELPFEADPPWHEVLRVDADADRAGIEAAHRATREAHLPERVAHLGAQARRQAQWRLMQIDRAYAAAMRELGLGRGGGCCGRDFSPDAFVSGRGDLKAKHRD</sequence>
<evidence type="ECO:0000313" key="3">
    <source>
        <dbReference type="Proteomes" id="UP000275910"/>
    </source>
</evidence>
<dbReference type="Proteomes" id="UP000275910">
    <property type="component" value="Unassembled WGS sequence"/>
</dbReference>
<reference evidence="2 3" key="1">
    <citation type="submission" date="2018-10" db="EMBL/GenBank/DDBJ databases">
        <title>The genome of Lysobacter enzymogenes OH11.</title>
        <authorList>
            <person name="Liu F."/>
            <person name="Zhao Y."/>
            <person name="Qian G."/>
            <person name="Chen Y."/>
            <person name="Xu H."/>
        </authorList>
    </citation>
    <scope>NUCLEOTIDE SEQUENCE [LARGE SCALE GENOMIC DNA]</scope>
    <source>
        <strain evidence="2 3">OH11</strain>
    </source>
</reference>